<feature type="compositionally biased region" description="Basic and acidic residues" evidence="1">
    <location>
        <begin position="291"/>
        <end position="300"/>
    </location>
</feature>
<dbReference type="CDD" id="cd13783">
    <property type="entry name" value="SPACA1"/>
    <property type="match status" value="1"/>
</dbReference>
<dbReference type="RefSeq" id="XP_020818705.1">
    <property type="nucleotide sequence ID" value="XM_020963046.1"/>
</dbReference>
<evidence type="ECO:0000313" key="5">
    <source>
        <dbReference type="RefSeq" id="XP_020818705.1"/>
    </source>
</evidence>
<proteinExistence type="predicted"/>
<evidence type="ECO:0000313" key="4">
    <source>
        <dbReference type="Proteomes" id="UP000515140"/>
    </source>
</evidence>
<dbReference type="PANTHER" id="PTHR47223:SF1">
    <property type="entry name" value="SPERM ACROSOME MEMBRANE-ASSOCIATED PROTEIN 1"/>
    <property type="match status" value="1"/>
</dbReference>
<dbReference type="PANTHER" id="PTHR47223">
    <property type="entry name" value="SPERM ACROSOME MEMBRANE-ASSOCIATED PROTEIN 1"/>
    <property type="match status" value="1"/>
</dbReference>
<sequence length="300" mass="33510">MGSGCSFSVRLEFLPGALLLLLVGRDLAGGNNATELKSPNLFISEGGIREEDFPDLPPVNPHSFASSRESPLLEGINNAVTKEVEYGMCTVTCGIGIREVILTRGCPGRESKCIVRMEECRGPIDCGWGRPISENLSTVKLGCIYVPPENRFRYIWKMLITDEQAITLPNDTAILEVHRETHPEAFQCDTTENNEIVASVKYIVHTKKELQSRRVSRPQTDIMLIFVLVIGVIVCIGVIFSLVFIIIHWNTVKKSWAKKGCVSEIHSEESSVRFKDEASMEPLPTDTFGTEEDHLTEWNE</sequence>
<keyword evidence="2" id="KW-1133">Transmembrane helix</keyword>
<feature type="region of interest" description="Disordered" evidence="1">
    <location>
        <begin position="279"/>
        <end position="300"/>
    </location>
</feature>
<dbReference type="InterPro" id="IPR037878">
    <property type="entry name" value="SPACA1"/>
</dbReference>
<keyword evidence="3" id="KW-0732">Signal</keyword>
<dbReference type="FunCoup" id="A0A6P5I9U2">
    <property type="interactions" value="119"/>
</dbReference>
<dbReference type="GO" id="GO:0002080">
    <property type="term" value="C:acrosomal membrane"/>
    <property type="evidence" value="ECO:0007669"/>
    <property type="project" value="InterPro"/>
</dbReference>
<keyword evidence="2" id="KW-0472">Membrane</keyword>
<dbReference type="Proteomes" id="UP000515140">
    <property type="component" value="Unplaced"/>
</dbReference>
<keyword evidence="2" id="KW-0812">Transmembrane</keyword>
<feature type="signal peptide" evidence="3">
    <location>
        <begin position="1"/>
        <end position="33"/>
    </location>
</feature>
<protein>
    <submittedName>
        <fullName evidence="5">Sperm acrosome membrane-associated protein 1</fullName>
    </submittedName>
</protein>
<feature type="transmembrane region" description="Helical" evidence="2">
    <location>
        <begin position="222"/>
        <end position="249"/>
    </location>
</feature>
<dbReference type="InParanoid" id="A0A6P5I9U2"/>
<organism evidence="4 5">
    <name type="scientific">Phascolarctos cinereus</name>
    <name type="common">Koala</name>
    <dbReference type="NCBI Taxonomy" id="38626"/>
    <lineage>
        <taxon>Eukaryota</taxon>
        <taxon>Metazoa</taxon>
        <taxon>Chordata</taxon>
        <taxon>Craniata</taxon>
        <taxon>Vertebrata</taxon>
        <taxon>Euteleostomi</taxon>
        <taxon>Mammalia</taxon>
        <taxon>Metatheria</taxon>
        <taxon>Diprotodontia</taxon>
        <taxon>Phascolarctidae</taxon>
        <taxon>Phascolarctos</taxon>
    </lineage>
</organism>
<reference evidence="5" key="1">
    <citation type="submission" date="2025-08" db="UniProtKB">
        <authorList>
            <consortium name="RefSeq"/>
        </authorList>
    </citation>
    <scope>IDENTIFICATION</scope>
    <source>
        <tissue evidence="5">Spleen</tissue>
    </source>
</reference>
<dbReference type="KEGG" id="pcw:110192022"/>
<dbReference type="CTD" id="81833"/>
<name>A0A6P5I9U2_PHACI</name>
<dbReference type="GO" id="GO:0001675">
    <property type="term" value="P:acrosome assembly"/>
    <property type="evidence" value="ECO:0007669"/>
    <property type="project" value="TreeGrafter"/>
</dbReference>
<dbReference type="GeneID" id="110192022"/>
<gene>
    <name evidence="5" type="primary">SPACA1</name>
</gene>
<accession>A0A6P5I9U2</accession>
<evidence type="ECO:0000256" key="1">
    <source>
        <dbReference type="SAM" id="MobiDB-lite"/>
    </source>
</evidence>
<dbReference type="AlphaFoldDB" id="A0A6P5I9U2"/>
<feature type="chain" id="PRO_5027596477" evidence="3">
    <location>
        <begin position="34"/>
        <end position="300"/>
    </location>
</feature>
<evidence type="ECO:0000256" key="3">
    <source>
        <dbReference type="SAM" id="SignalP"/>
    </source>
</evidence>
<keyword evidence="4" id="KW-1185">Reference proteome</keyword>
<dbReference type="OMA" id="FIIVNWA"/>
<evidence type="ECO:0000256" key="2">
    <source>
        <dbReference type="SAM" id="Phobius"/>
    </source>
</evidence>